<keyword evidence="2" id="KW-0813">Transport</keyword>
<dbReference type="Pfam" id="PF00497">
    <property type="entry name" value="SBP_bac_3"/>
    <property type="match status" value="1"/>
</dbReference>
<dbReference type="GO" id="GO:0030288">
    <property type="term" value="C:outer membrane-bounded periplasmic space"/>
    <property type="evidence" value="ECO:0007669"/>
    <property type="project" value="TreeGrafter"/>
</dbReference>
<feature type="domain" description="Solute-binding protein family 3/N-terminal" evidence="4">
    <location>
        <begin position="22"/>
        <end position="236"/>
    </location>
</feature>
<dbReference type="PANTHER" id="PTHR30085">
    <property type="entry name" value="AMINO ACID ABC TRANSPORTER PERMEASE"/>
    <property type="match status" value="1"/>
</dbReference>
<evidence type="ECO:0000313" key="6">
    <source>
        <dbReference type="Proteomes" id="UP000400924"/>
    </source>
</evidence>
<keyword evidence="3" id="KW-0732">Signal</keyword>
<dbReference type="GO" id="GO:0006865">
    <property type="term" value="P:amino acid transport"/>
    <property type="evidence" value="ECO:0007669"/>
    <property type="project" value="TreeGrafter"/>
</dbReference>
<dbReference type="SUPFAM" id="SSF53850">
    <property type="entry name" value="Periplasmic binding protein-like II"/>
    <property type="match status" value="1"/>
</dbReference>
<evidence type="ECO:0000313" key="5">
    <source>
        <dbReference type="EMBL" id="MPY62874.1"/>
    </source>
</evidence>
<evidence type="ECO:0000259" key="4">
    <source>
        <dbReference type="SMART" id="SM00062"/>
    </source>
</evidence>
<dbReference type="Proteomes" id="UP000400924">
    <property type="component" value="Unassembled WGS sequence"/>
</dbReference>
<evidence type="ECO:0000256" key="2">
    <source>
        <dbReference type="ARBA" id="ARBA00022448"/>
    </source>
</evidence>
<evidence type="ECO:0000256" key="1">
    <source>
        <dbReference type="ARBA" id="ARBA00010333"/>
    </source>
</evidence>
<dbReference type="GO" id="GO:0005576">
    <property type="term" value="C:extracellular region"/>
    <property type="evidence" value="ECO:0007669"/>
    <property type="project" value="TreeGrafter"/>
</dbReference>
<dbReference type="OrthoDB" id="3229768at2"/>
<evidence type="ECO:0000256" key="3">
    <source>
        <dbReference type="ARBA" id="ARBA00022729"/>
    </source>
</evidence>
<accession>A0A5N8XU27</accession>
<comment type="caution">
    <text evidence="5">The sequence shown here is derived from an EMBL/GenBank/DDBJ whole genome shotgun (WGS) entry which is preliminary data.</text>
</comment>
<dbReference type="EMBL" id="VJZC01000476">
    <property type="protein sequence ID" value="MPY62874.1"/>
    <property type="molecule type" value="Genomic_DNA"/>
</dbReference>
<proteinExistence type="inferred from homology"/>
<comment type="similarity">
    <text evidence="1">Belongs to the bacterial solute-binding protein 3 family.</text>
</comment>
<organism evidence="5 6">
    <name type="scientific">Streptomyces spongiae</name>
    <dbReference type="NCBI Taxonomy" id="565072"/>
    <lineage>
        <taxon>Bacteria</taxon>
        <taxon>Bacillati</taxon>
        <taxon>Actinomycetota</taxon>
        <taxon>Actinomycetes</taxon>
        <taxon>Kitasatosporales</taxon>
        <taxon>Streptomycetaceae</taxon>
        <taxon>Streptomyces</taxon>
    </lineage>
</organism>
<dbReference type="Gene3D" id="3.40.190.10">
    <property type="entry name" value="Periplasmic binding protein-like II"/>
    <property type="match status" value="2"/>
</dbReference>
<protein>
    <submittedName>
        <fullName evidence="5">Transporter substrate-binding domain-containing protein</fullName>
    </submittedName>
</protein>
<reference evidence="5 6" key="1">
    <citation type="submission" date="2019-07" db="EMBL/GenBank/DDBJ databases">
        <title>New species of Amycolatopsis and Streptomyces.</title>
        <authorList>
            <person name="Duangmal K."/>
            <person name="Teo W.F.A."/>
            <person name="Lipun K."/>
        </authorList>
    </citation>
    <scope>NUCLEOTIDE SEQUENCE [LARGE SCALE GENOMIC DNA]</scope>
    <source>
        <strain evidence="5 6">NBRC 106415</strain>
    </source>
</reference>
<dbReference type="PANTHER" id="PTHR30085:SF6">
    <property type="entry name" value="ABC TRANSPORTER GLUTAMINE-BINDING PROTEIN GLNH"/>
    <property type="match status" value="1"/>
</dbReference>
<keyword evidence="6" id="KW-1185">Reference proteome</keyword>
<name>A0A5N8XU27_9ACTN</name>
<dbReference type="AlphaFoldDB" id="A0A5N8XU27"/>
<dbReference type="SMART" id="SM00062">
    <property type="entry name" value="PBPb"/>
    <property type="match status" value="1"/>
</dbReference>
<dbReference type="InterPro" id="IPR051455">
    <property type="entry name" value="Bact_solute-bind_prot3"/>
</dbReference>
<sequence length="272" mass="30139">MAVVAFGCAKREEAPGFLGTTRISPAMHNDMPGLSYKTRYPQSGFEVQLLEHIEEWLKVPMTGSADVMSQDRVQLLRGGMADMVVASFSITTDRMKKIDFVGPYVTTRQGFLVGKKGSHIATRDDLRGTTVCTWDGTTSVEQLRKLHIEPLVLQDVASCVEELRAGRVDAVSTDQMILYGFADRYAAEGLRVVPNLVIGAPQHYGIGLPKGHREDCERLRDYVKGYVGSSEWVNDIRSSLPKLVEAEPEWTNSYKPSAEAIDARSCRDEPSP</sequence>
<dbReference type="InterPro" id="IPR001638">
    <property type="entry name" value="Solute-binding_3/MltF_N"/>
</dbReference>
<gene>
    <name evidence="5" type="ORF">FNH08_38710</name>
</gene>